<keyword evidence="1" id="KW-1133">Transmembrane helix</keyword>
<dbReference type="EMBL" id="MTPW01000001">
    <property type="protein sequence ID" value="PQJ31476.1"/>
    <property type="molecule type" value="Genomic_DNA"/>
</dbReference>
<keyword evidence="3" id="KW-1185">Reference proteome</keyword>
<gene>
    <name evidence="2" type="ORF">BST92_05850</name>
</gene>
<accession>A0A2S7U955</accession>
<name>A0A2S7U955_9FLAO</name>
<dbReference type="AlphaFoldDB" id="A0A2S7U955"/>
<reference evidence="2 3" key="1">
    <citation type="submission" date="2017-01" db="EMBL/GenBank/DDBJ databases">
        <title>Trade-off between light-utilization and light-protection in marine flavobacteria.</title>
        <authorList>
            <person name="Kumagai Y."/>
            <person name="Yoshizawa S."/>
            <person name="Kogure K."/>
            <person name="Iwasaki W."/>
        </authorList>
    </citation>
    <scope>NUCLEOTIDE SEQUENCE [LARGE SCALE GENOMIC DNA]</scope>
    <source>
        <strain evidence="2 3">KCTC 32109</strain>
    </source>
</reference>
<keyword evidence="1" id="KW-0472">Membrane</keyword>
<protein>
    <submittedName>
        <fullName evidence="2">Uncharacterized protein</fullName>
    </submittedName>
</protein>
<dbReference type="Proteomes" id="UP000239747">
    <property type="component" value="Unassembled WGS sequence"/>
</dbReference>
<comment type="caution">
    <text evidence="2">The sequence shown here is derived from an EMBL/GenBank/DDBJ whole genome shotgun (WGS) entry which is preliminary data.</text>
</comment>
<evidence type="ECO:0000256" key="1">
    <source>
        <dbReference type="SAM" id="Phobius"/>
    </source>
</evidence>
<feature type="transmembrane region" description="Helical" evidence="1">
    <location>
        <begin position="16"/>
        <end position="35"/>
    </location>
</feature>
<evidence type="ECO:0000313" key="3">
    <source>
        <dbReference type="Proteomes" id="UP000239747"/>
    </source>
</evidence>
<evidence type="ECO:0000313" key="2">
    <source>
        <dbReference type="EMBL" id="PQJ31476.1"/>
    </source>
</evidence>
<organism evidence="2 3">
    <name type="scientific">Nonlabens arenilitoris</name>
    <dbReference type="NCBI Taxonomy" id="1217969"/>
    <lineage>
        <taxon>Bacteria</taxon>
        <taxon>Pseudomonadati</taxon>
        <taxon>Bacteroidota</taxon>
        <taxon>Flavobacteriia</taxon>
        <taxon>Flavobacteriales</taxon>
        <taxon>Flavobacteriaceae</taxon>
        <taxon>Nonlabens</taxon>
    </lineage>
</organism>
<keyword evidence="1" id="KW-0812">Transmembrane</keyword>
<sequence length="63" mass="7058">MVDNFKQMETRKPLKSTLLFIGIFLVGIILVVLFINKALDTDHTVDSFEETSPLIENTSSTSV</sequence>
<proteinExistence type="predicted"/>